<keyword evidence="1" id="KW-1133">Transmembrane helix</keyword>
<proteinExistence type="predicted"/>
<keyword evidence="1" id="KW-0812">Transmembrane</keyword>
<dbReference type="RefSeq" id="WP_241052257.1">
    <property type="nucleotide sequence ID" value="NZ_JAKZBV010000001.1"/>
</dbReference>
<feature type="domain" description="TadE-like" evidence="2">
    <location>
        <begin position="11"/>
        <end position="53"/>
    </location>
</feature>
<feature type="transmembrane region" description="Helical" evidence="1">
    <location>
        <begin position="12"/>
        <end position="32"/>
    </location>
</feature>
<evidence type="ECO:0000313" key="4">
    <source>
        <dbReference type="Proteomes" id="UP001202922"/>
    </source>
</evidence>
<name>A0ABS9TYA1_9MICC</name>
<dbReference type="EMBL" id="JAKZBV010000001">
    <property type="protein sequence ID" value="MCH6469358.1"/>
    <property type="molecule type" value="Genomic_DNA"/>
</dbReference>
<organism evidence="3 4">
    <name type="scientific">Sinomonas terrae</name>
    <dbReference type="NCBI Taxonomy" id="2908838"/>
    <lineage>
        <taxon>Bacteria</taxon>
        <taxon>Bacillati</taxon>
        <taxon>Actinomycetota</taxon>
        <taxon>Actinomycetes</taxon>
        <taxon>Micrococcales</taxon>
        <taxon>Micrococcaceae</taxon>
        <taxon>Sinomonas</taxon>
    </lineage>
</organism>
<keyword evidence="4" id="KW-1185">Reference proteome</keyword>
<evidence type="ECO:0000259" key="2">
    <source>
        <dbReference type="Pfam" id="PF07811"/>
    </source>
</evidence>
<evidence type="ECO:0000313" key="3">
    <source>
        <dbReference type="EMBL" id="MCH6469358.1"/>
    </source>
</evidence>
<sequence length="132" mass="13647">MALTKRWQERGAVAVEFALVAPLFLAVLLGIIEYGNFFRVQISVTQAAREAARAMAVSDPTASAATQQADAQAAAATASPTINSGAFQYTFSSPACSSGLTMTVTIKYSLSSLTGTMGPWTVTGVSAMRCGG</sequence>
<gene>
    <name evidence="3" type="ORF">L0M17_05030</name>
</gene>
<dbReference type="InterPro" id="IPR012495">
    <property type="entry name" value="TadE-like_dom"/>
</dbReference>
<dbReference type="Proteomes" id="UP001202922">
    <property type="component" value="Unassembled WGS sequence"/>
</dbReference>
<protein>
    <submittedName>
        <fullName evidence="3">Pilus assembly protein</fullName>
    </submittedName>
</protein>
<comment type="caution">
    <text evidence="3">The sequence shown here is derived from an EMBL/GenBank/DDBJ whole genome shotgun (WGS) entry which is preliminary data.</text>
</comment>
<reference evidence="3 4" key="1">
    <citation type="submission" date="2022-03" db="EMBL/GenBank/DDBJ databases">
        <title>Sinomonas sp. isolated from a soil.</title>
        <authorList>
            <person name="Han J."/>
            <person name="Kim D.-U."/>
        </authorList>
    </citation>
    <scope>NUCLEOTIDE SEQUENCE [LARGE SCALE GENOMIC DNA]</scope>
    <source>
        <strain evidence="3 4">5-5</strain>
    </source>
</reference>
<dbReference type="Pfam" id="PF07811">
    <property type="entry name" value="TadE"/>
    <property type="match status" value="1"/>
</dbReference>
<accession>A0ABS9TYA1</accession>
<keyword evidence="1" id="KW-0472">Membrane</keyword>
<evidence type="ECO:0000256" key="1">
    <source>
        <dbReference type="SAM" id="Phobius"/>
    </source>
</evidence>